<accession>C7Q0C6</accession>
<feature type="transmembrane region" description="Helical" evidence="2">
    <location>
        <begin position="182"/>
        <end position="202"/>
    </location>
</feature>
<dbReference type="InParanoid" id="C7Q0C6"/>
<dbReference type="HOGENOM" id="CLU_435960_0_0_11"/>
<evidence type="ECO:0000256" key="2">
    <source>
        <dbReference type="SAM" id="Phobius"/>
    </source>
</evidence>
<dbReference type="eggNOG" id="ENOG50339I2">
    <property type="taxonomic scope" value="Bacteria"/>
</dbReference>
<reference evidence="3 4" key="1">
    <citation type="journal article" date="2009" name="Stand. Genomic Sci.">
        <title>Complete genome sequence of Catenulispora acidiphila type strain (ID 139908).</title>
        <authorList>
            <person name="Copeland A."/>
            <person name="Lapidus A."/>
            <person name="Glavina Del Rio T."/>
            <person name="Nolan M."/>
            <person name="Lucas S."/>
            <person name="Chen F."/>
            <person name="Tice H."/>
            <person name="Cheng J.F."/>
            <person name="Bruce D."/>
            <person name="Goodwin L."/>
            <person name="Pitluck S."/>
            <person name="Mikhailova N."/>
            <person name="Pati A."/>
            <person name="Ivanova N."/>
            <person name="Mavromatis K."/>
            <person name="Chen A."/>
            <person name="Palaniappan K."/>
            <person name="Chain P."/>
            <person name="Land M."/>
            <person name="Hauser L."/>
            <person name="Chang Y.J."/>
            <person name="Jeffries C.D."/>
            <person name="Chertkov O."/>
            <person name="Brettin T."/>
            <person name="Detter J.C."/>
            <person name="Han C."/>
            <person name="Ali Z."/>
            <person name="Tindall B.J."/>
            <person name="Goker M."/>
            <person name="Bristow J."/>
            <person name="Eisen J.A."/>
            <person name="Markowitz V."/>
            <person name="Hugenholtz P."/>
            <person name="Kyrpides N.C."/>
            <person name="Klenk H.P."/>
        </authorList>
    </citation>
    <scope>NUCLEOTIDE SEQUENCE [LARGE SCALE GENOMIC DNA]</scope>
    <source>
        <strain evidence="4">DSM 44928 / JCM 14897 / NBRC 102108 / NRRL B-24433 / ID139908</strain>
    </source>
</reference>
<evidence type="ECO:0000313" key="4">
    <source>
        <dbReference type="Proteomes" id="UP000000851"/>
    </source>
</evidence>
<gene>
    <name evidence="3" type="ordered locus">Caci_8643</name>
</gene>
<feature type="transmembrane region" description="Helical" evidence="2">
    <location>
        <begin position="282"/>
        <end position="299"/>
    </location>
</feature>
<feature type="transmembrane region" description="Helical" evidence="2">
    <location>
        <begin position="344"/>
        <end position="377"/>
    </location>
</feature>
<feature type="transmembrane region" description="Helical" evidence="2">
    <location>
        <begin position="59"/>
        <end position="79"/>
    </location>
</feature>
<dbReference type="OrthoDB" id="5167030at2"/>
<sequence length="627" mass="67394">MTSEIELTSAVEPSVADRDGDAGELEPEDRNGDLAASDPPRPGNRFSAQFNRFVRRDIFGVNAAVLLFVLAPLAFGYYARLHWSAYSFPPDSRYYVVMALRDLGWGDAHALTKQFANSGVVAEPWYFAHSDPAWLMVQSRMLYPFFAAPFVAVFGVSAGMPLAAMAAFATMLWAVTRLVQRLYGPTAALAAGGVLGACGFLMTLAEAVTDSVAIAVLALILLNLPLGRRARANNLIALALLSVLLELSRQVMPTAAVMAFFAYVWATLFPGRGRPRRWRNDWLWPSLIVGGTTVFVHLLEAKLSGRGAGSQVSQVTANPFRVAWTITDYDVLSTLQGDKALSMLLAGALLFVVVRFTDIVAGLLLGALAGTYVIMVAGVDPSHMRYESIMFPVAGLAIGALFHHLAPPSLRGGVVGEGTLRSDRLPPVDTWWQRGPRRIQALGACSVVGLAFLVGWSGTHGSKSMAGTIPTAPSAAAAMAGNSHAVIPARVVPAEETLSEEFTQAENMLQSKTSVFLIYADWRHPMHFRPLAANEPGWNHRGADGTVVIYPGDLASSDWTGLAKAFTYNGTLDPGTVKVTSRTTSPYGEDVTFTVVANKTVHRGHATVLYPVRAALPGFVPEMVFDS</sequence>
<keyword evidence="4" id="KW-1185">Reference proteome</keyword>
<name>C7Q0C6_CATAD</name>
<dbReference type="EMBL" id="CP001700">
    <property type="protein sequence ID" value="ACU77459.1"/>
    <property type="molecule type" value="Genomic_DNA"/>
</dbReference>
<organism evidence="3 4">
    <name type="scientific">Catenulispora acidiphila (strain DSM 44928 / JCM 14897 / NBRC 102108 / NRRL B-24433 / ID139908)</name>
    <dbReference type="NCBI Taxonomy" id="479433"/>
    <lineage>
        <taxon>Bacteria</taxon>
        <taxon>Bacillati</taxon>
        <taxon>Actinomycetota</taxon>
        <taxon>Actinomycetes</taxon>
        <taxon>Catenulisporales</taxon>
        <taxon>Catenulisporaceae</taxon>
        <taxon>Catenulispora</taxon>
    </lineage>
</organism>
<evidence type="ECO:0000256" key="1">
    <source>
        <dbReference type="SAM" id="MobiDB-lite"/>
    </source>
</evidence>
<feature type="transmembrane region" description="Helical" evidence="2">
    <location>
        <begin position="254"/>
        <end position="270"/>
    </location>
</feature>
<keyword evidence="2" id="KW-0472">Membrane</keyword>
<keyword evidence="2" id="KW-0812">Transmembrane</keyword>
<feature type="transmembrane region" description="Helical" evidence="2">
    <location>
        <begin position="142"/>
        <end position="175"/>
    </location>
</feature>
<feature type="region of interest" description="Disordered" evidence="1">
    <location>
        <begin position="1"/>
        <end position="43"/>
    </location>
</feature>
<protein>
    <submittedName>
        <fullName evidence="3">Uncharacterized protein</fullName>
    </submittedName>
</protein>
<dbReference type="RefSeq" id="WP_015797183.1">
    <property type="nucleotide sequence ID" value="NC_013131.1"/>
</dbReference>
<dbReference type="AlphaFoldDB" id="C7Q0C6"/>
<dbReference type="KEGG" id="cai:Caci_8643"/>
<proteinExistence type="predicted"/>
<dbReference type="Proteomes" id="UP000000851">
    <property type="component" value="Chromosome"/>
</dbReference>
<evidence type="ECO:0000313" key="3">
    <source>
        <dbReference type="EMBL" id="ACU77459.1"/>
    </source>
</evidence>
<keyword evidence="2" id="KW-1133">Transmembrane helix</keyword>